<proteinExistence type="predicted"/>
<dbReference type="Proteomes" id="UP000675781">
    <property type="component" value="Unassembled WGS sequence"/>
</dbReference>
<dbReference type="Gene3D" id="3.40.50.1820">
    <property type="entry name" value="alpha/beta hydrolase"/>
    <property type="match status" value="1"/>
</dbReference>
<reference evidence="3" key="1">
    <citation type="submission" date="2021-04" db="EMBL/GenBank/DDBJ databases">
        <title>Genome based classification of Actinospica acidithermotolerans sp. nov., an actinobacterium isolated from an Indonesian hot spring.</title>
        <authorList>
            <person name="Kusuma A.B."/>
            <person name="Putra K.E."/>
            <person name="Nafisah S."/>
            <person name="Loh J."/>
            <person name="Nouioui I."/>
            <person name="Goodfellow M."/>
        </authorList>
    </citation>
    <scope>NUCLEOTIDE SEQUENCE</scope>
    <source>
        <strain evidence="3">CSCA 57</strain>
    </source>
</reference>
<feature type="transmembrane region" description="Helical" evidence="2">
    <location>
        <begin position="39"/>
        <end position="60"/>
    </location>
</feature>
<evidence type="ECO:0000256" key="1">
    <source>
        <dbReference type="SAM" id="MobiDB-lite"/>
    </source>
</evidence>
<feature type="region of interest" description="Disordered" evidence="1">
    <location>
        <begin position="208"/>
        <end position="241"/>
    </location>
</feature>
<evidence type="ECO:0000313" key="4">
    <source>
        <dbReference type="Proteomes" id="UP000675781"/>
    </source>
</evidence>
<sequence>MRIDGKGFLATLGVCTLVLAVLTVWLWPRLAGSGAKALAGRVGLLLGTQLSLAATFLFAVNALGGFYTSWGQLFGTASAKYTIVNRGASDAAKADARALTGASARTGGGGSGGGRGSGRGGPGSGSGGLAATKSFIAAELGGVRSGLSASLQIYPPTDYASRAEAHRHYPVEVVNLTGGSPSLASAIYQQVANTYQVMVVVVTGTSDAAPASPTATVSTASAGSTASTSSTASTAPTGSTGSASLLTIPGVNVPHGEQGQLFWSQDLQGALRAHYRVDASAPDWGMAGVGQDGTAAVNLAVQDPSHYGLAAAGGDWTHTAASESWPGIDTYLASVPMPAVALLYDPTVGDVPARIQASSGALRITRHSGLTLVDELDWLGRSLEANADVRV</sequence>
<keyword evidence="2" id="KW-0472">Membrane</keyword>
<keyword evidence="2" id="KW-0812">Transmembrane</keyword>
<evidence type="ECO:0000256" key="2">
    <source>
        <dbReference type="SAM" id="Phobius"/>
    </source>
</evidence>
<keyword evidence="4" id="KW-1185">Reference proteome</keyword>
<keyword evidence="2" id="KW-1133">Transmembrane helix</keyword>
<dbReference type="AlphaFoldDB" id="A0A941IRI7"/>
<protein>
    <submittedName>
        <fullName evidence="3">Uncharacterized protein</fullName>
    </submittedName>
</protein>
<dbReference type="InterPro" id="IPR029058">
    <property type="entry name" value="AB_hydrolase_fold"/>
</dbReference>
<feature type="region of interest" description="Disordered" evidence="1">
    <location>
        <begin position="103"/>
        <end position="126"/>
    </location>
</feature>
<comment type="caution">
    <text evidence="3">The sequence shown here is derived from an EMBL/GenBank/DDBJ whole genome shotgun (WGS) entry which is preliminary data.</text>
</comment>
<accession>A0A941IRI7</accession>
<gene>
    <name evidence="3" type="ORF">KDL01_03625</name>
</gene>
<feature type="transmembrane region" description="Helical" evidence="2">
    <location>
        <begin position="7"/>
        <end position="27"/>
    </location>
</feature>
<evidence type="ECO:0000313" key="3">
    <source>
        <dbReference type="EMBL" id="MBR7832331.1"/>
    </source>
</evidence>
<dbReference type="EMBL" id="JAGSOG010000009">
    <property type="protein sequence ID" value="MBR7832331.1"/>
    <property type="molecule type" value="Genomic_DNA"/>
</dbReference>
<dbReference type="RefSeq" id="WP_212526862.1">
    <property type="nucleotide sequence ID" value="NZ_JAGSOG010000009.1"/>
</dbReference>
<name>A0A941IRI7_9ACTN</name>
<feature type="compositionally biased region" description="Gly residues" evidence="1">
    <location>
        <begin position="106"/>
        <end position="126"/>
    </location>
</feature>
<organism evidence="3 4">
    <name type="scientific">Actinospica durhamensis</name>
    <dbReference type="NCBI Taxonomy" id="1508375"/>
    <lineage>
        <taxon>Bacteria</taxon>
        <taxon>Bacillati</taxon>
        <taxon>Actinomycetota</taxon>
        <taxon>Actinomycetes</taxon>
        <taxon>Catenulisporales</taxon>
        <taxon>Actinospicaceae</taxon>
        <taxon>Actinospica</taxon>
    </lineage>
</organism>